<organism evidence="2 3">
    <name type="scientific">Microcystis aeruginosa PCC 9807</name>
    <dbReference type="NCBI Taxonomy" id="1160283"/>
    <lineage>
        <taxon>Bacteria</taxon>
        <taxon>Bacillati</taxon>
        <taxon>Cyanobacteriota</taxon>
        <taxon>Cyanophyceae</taxon>
        <taxon>Oscillatoriophycideae</taxon>
        <taxon>Chroococcales</taxon>
        <taxon>Microcystaceae</taxon>
        <taxon>Microcystis</taxon>
    </lineage>
</organism>
<protein>
    <recommendedName>
        <fullName evidence="1">Trypsin-co-occurring domain-containing protein</fullName>
    </recommendedName>
</protein>
<feature type="domain" description="Trypsin-co-occurring" evidence="1">
    <location>
        <begin position="6"/>
        <end position="79"/>
    </location>
</feature>
<sequence length="152" mass="17302">MAINNVGLRETLEALRVELSKSILASEGEQIRFEVGEIELEVQFVVEQSKEGKGGLKFWVVEMGGGVTNKDTITHRIKIPRLFSTLCDNFCLCKVKCLLGKTFRTILKEETISIDLVYTQKPEEPFPLNPLGKMEDLSRQQVMIFPIRILYP</sequence>
<evidence type="ECO:0000313" key="3">
    <source>
        <dbReference type="Proteomes" id="UP000003613"/>
    </source>
</evidence>
<evidence type="ECO:0000259" key="1">
    <source>
        <dbReference type="Pfam" id="PF19631"/>
    </source>
</evidence>
<dbReference type="Proteomes" id="UP000003613">
    <property type="component" value="Unassembled WGS sequence"/>
</dbReference>
<evidence type="ECO:0000313" key="2">
    <source>
        <dbReference type="EMBL" id="CCI17914.1"/>
    </source>
</evidence>
<accession>I4H790</accession>
<name>I4H790_MICAE</name>
<gene>
    <name evidence="2" type="ORF">MICAF_3330012</name>
</gene>
<reference evidence="2 3" key="1">
    <citation type="submission" date="2012-04" db="EMBL/GenBank/DDBJ databases">
        <authorList>
            <person name="Genoscope - CEA"/>
        </authorList>
    </citation>
    <scope>NUCLEOTIDE SEQUENCE [LARGE SCALE GENOMIC DNA]</scope>
    <source>
        <strain evidence="2 3">9807</strain>
    </source>
</reference>
<dbReference type="AlphaFoldDB" id="I4H790"/>
<dbReference type="EMBL" id="CAIM01000261">
    <property type="protein sequence ID" value="CCI17914.1"/>
    <property type="molecule type" value="Genomic_DNA"/>
</dbReference>
<dbReference type="InterPro" id="IPR045608">
    <property type="entry name" value="Trypco2"/>
</dbReference>
<comment type="caution">
    <text evidence="2">The sequence shown here is derived from an EMBL/GenBank/DDBJ whole genome shotgun (WGS) entry which is preliminary data.</text>
</comment>
<dbReference type="Pfam" id="PF19631">
    <property type="entry name" value="Trypco2"/>
    <property type="match status" value="1"/>
</dbReference>
<proteinExistence type="predicted"/>
<dbReference type="HOGENOM" id="CLU_1720224_0_0_3"/>